<evidence type="ECO:0000256" key="11">
    <source>
        <dbReference type="PROSITE-ProRule" id="PRU01360"/>
    </source>
</evidence>
<proteinExistence type="inferred from homology"/>
<evidence type="ECO:0000256" key="5">
    <source>
        <dbReference type="ARBA" id="ARBA00022692"/>
    </source>
</evidence>
<dbReference type="PROSITE" id="PS52016">
    <property type="entry name" value="TONB_DEPENDENT_REC_3"/>
    <property type="match status" value="1"/>
</dbReference>
<evidence type="ECO:0000256" key="9">
    <source>
        <dbReference type="ARBA" id="ARBA00023170"/>
    </source>
</evidence>
<feature type="chain" id="PRO_5040753980" evidence="14">
    <location>
        <begin position="24"/>
        <end position="738"/>
    </location>
</feature>
<evidence type="ECO:0000256" key="10">
    <source>
        <dbReference type="ARBA" id="ARBA00023237"/>
    </source>
</evidence>
<evidence type="ECO:0000256" key="13">
    <source>
        <dbReference type="RuleBase" id="RU003357"/>
    </source>
</evidence>
<protein>
    <submittedName>
        <fullName evidence="17">Colicin I receptor</fullName>
    </submittedName>
</protein>
<keyword evidence="7 13" id="KW-0798">TonB box</keyword>
<dbReference type="EMBL" id="CAMAPC010000020">
    <property type="protein sequence ID" value="CAH9065296.1"/>
    <property type="molecule type" value="Genomic_DNA"/>
</dbReference>
<evidence type="ECO:0000313" key="17">
    <source>
        <dbReference type="EMBL" id="CAH9065296.1"/>
    </source>
</evidence>
<dbReference type="RefSeq" id="WP_261626986.1">
    <property type="nucleotide sequence ID" value="NZ_CAMAPC010000020.1"/>
</dbReference>
<evidence type="ECO:0000256" key="1">
    <source>
        <dbReference type="ARBA" id="ARBA00004571"/>
    </source>
</evidence>
<dbReference type="InterPro" id="IPR037066">
    <property type="entry name" value="Plug_dom_sf"/>
</dbReference>
<dbReference type="AlphaFoldDB" id="A0A9W4R3J4"/>
<dbReference type="PANTHER" id="PTHR30069">
    <property type="entry name" value="TONB-DEPENDENT OUTER MEMBRANE RECEPTOR"/>
    <property type="match status" value="1"/>
</dbReference>
<accession>A0A9W4R3J4</accession>
<dbReference type="SUPFAM" id="SSF56935">
    <property type="entry name" value="Porins"/>
    <property type="match status" value="1"/>
</dbReference>
<feature type="signal peptide" evidence="14">
    <location>
        <begin position="1"/>
        <end position="23"/>
    </location>
</feature>
<evidence type="ECO:0000256" key="8">
    <source>
        <dbReference type="ARBA" id="ARBA00023136"/>
    </source>
</evidence>
<evidence type="ECO:0000256" key="3">
    <source>
        <dbReference type="ARBA" id="ARBA00022448"/>
    </source>
</evidence>
<comment type="similarity">
    <text evidence="2">Belongs to the TonB-dependent receptor family. Hemoglobin/haptoglobin binding protein subfamily.</text>
</comment>
<dbReference type="PROSITE" id="PS01156">
    <property type="entry name" value="TONB_DEPENDENT_REC_2"/>
    <property type="match status" value="1"/>
</dbReference>
<evidence type="ECO:0000256" key="14">
    <source>
        <dbReference type="SAM" id="SignalP"/>
    </source>
</evidence>
<dbReference type="InterPro" id="IPR010917">
    <property type="entry name" value="TonB_rcpt_CS"/>
</dbReference>
<keyword evidence="3 11" id="KW-0813">Transport</keyword>
<keyword evidence="18" id="KW-1185">Reference proteome</keyword>
<evidence type="ECO:0000259" key="15">
    <source>
        <dbReference type="Pfam" id="PF00593"/>
    </source>
</evidence>
<keyword evidence="10 11" id="KW-0998">Cell outer membrane</keyword>
<feature type="domain" description="TonB-dependent receptor plug" evidence="16">
    <location>
        <begin position="51"/>
        <end position="158"/>
    </location>
</feature>
<feature type="domain" description="TonB-dependent receptor-like beta-barrel" evidence="15">
    <location>
        <begin position="267"/>
        <end position="699"/>
    </location>
</feature>
<organism evidence="17 18">
    <name type="scientific">Pseudoalteromonas holothuriae</name>
    <dbReference type="NCBI Taxonomy" id="2963714"/>
    <lineage>
        <taxon>Bacteria</taxon>
        <taxon>Pseudomonadati</taxon>
        <taxon>Pseudomonadota</taxon>
        <taxon>Gammaproteobacteria</taxon>
        <taxon>Alteromonadales</taxon>
        <taxon>Pseudoalteromonadaceae</taxon>
        <taxon>Pseudoalteromonas</taxon>
    </lineage>
</organism>
<dbReference type="Gene3D" id="2.40.170.20">
    <property type="entry name" value="TonB-dependent receptor, beta-barrel domain"/>
    <property type="match status" value="1"/>
</dbReference>
<reference evidence="17" key="1">
    <citation type="submission" date="2022-07" db="EMBL/GenBank/DDBJ databases">
        <authorList>
            <person name="Criscuolo A."/>
        </authorList>
    </citation>
    <scope>NUCLEOTIDE SEQUENCE</scope>
    <source>
        <strain evidence="17">CIP111854</strain>
    </source>
</reference>
<feature type="short sequence motif" description="TonB C-terminal box" evidence="12">
    <location>
        <begin position="721"/>
        <end position="738"/>
    </location>
</feature>
<keyword evidence="5 11" id="KW-0812">Transmembrane</keyword>
<keyword evidence="6 14" id="KW-0732">Signal</keyword>
<keyword evidence="9 17" id="KW-0675">Receptor</keyword>
<dbReference type="Gene3D" id="2.170.130.10">
    <property type="entry name" value="TonB-dependent receptor, plug domain"/>
    <property type="match status" value="1"/>
</dbReference>
<dbReference type="PANTHER" id="PTHR30069:SF29">
    <property type="entry name" value="HEMOGLOBIN AND HEMOGLOBIN-HAPTOGLOBIN-BINDING PROTEIN 1-RELATED"/>
    <property type="match status" value="1"/>
</dbReference>
<dbReference type="InterPro" id="IPR039426">
    <property type="entry name" value="TonB-dep_rcpt-like"/>
</dbReference>
<dbReference type="GO" id="GO:0009279">
    <property type="term" value="C:cell outer membrane"/>
    <property type="evidence" value="ECO:0007669"/>
    <property type="project" value="UniProtKB-SubCell"/>
</dbReference>
<evidence type="ECO:0000256" key="2">
    <source>
        <dbReference type="ARBA" id="ARBA00008143"/>
    </source>
</evidence>
<dbReference type="InterPro" id="IPR000531">
    <property type="entry name" value="Beta-barrel_TonB"/>
</dbReference>
<evidence type="ECO:0000256" key="7">
    <source>
        <dbReference type="ARBA" id="ARBA00023077"/>
    </source>
</evidence>
<dbReference type="GO" id="GO:0044718">
    <property type="term" value="P:siderophore transmembrane transport"/>
    <property type="evidence" value="ECO:0007669"/>
    <property type="project" value="TreeGrafter"/>
</dbReference>
<comment type="caution">
    <text evidence="17">The sequence shown here is derived from an EMBL/GenBank/DDBJ whole genome shotgun (WGS) entry which is preliminary data.</text>
</comment>
<dbReference type="GO" id="GO:0015344">
    <property type="term" value="F:siderophore uptake transmembrane transporter activity"/>
    <property type="evidence" value="ECO:0007669"/>
    <property type="project" value="TreeGrafter"/>
</dbReference>
<dbReference type="Proteomes" id="UP001152467">
    <property type="component" value="Unassembled WGS sequence"/>
</dbReference>
<evidence type="ECO:0000313" key="18">
    <source>
        <dbReference type="Proteomes" id="UP001152467"/>
    </source>
</evidence>
<name>A0A9W4R3J4_9GAMM</name>
<evidence type="ECO:0000259" key="16">
    <source>
        <dbReference type="Pfam" id="PF07715"/>
    </source>
</evidence>
<comment type="subcellular location">
    <subcellularLocation>
        <location evidence="1 11">Cell outer membrane</location>
        <topology evidence="1 11">Multi-pass membrane protein</topology>
    </subcellularLocation>
</comment>
<dbReference type="InterPro" id="IPR036942">
    <property type="entry name" value="Beta-barrel_TonB_sf"/>
</dbReference>
<gene>
    <name evidence="17" type="primary">cirA_2</name>
    <name evidence="17" type="ORF">PSECIP111854_03649</name>
</gene>
<evidence type="ECO:0000256" key="4">
    <source>
        <dbReference type="ARBA" id="ARBA00022452"/>
    </source>
</evidence>
<dbReference type="InterPro" id="IPR012910">
    <property type="entry name" value="Plug_dom"/>
</dbReference>
<evidence type="ECO:0000256" key="12">
    <source>
        <dbReference type="PROSITE-ProRule" id="PRU10144"/>
    </source>
</evidence>
<dbReference type="Pfam" id="PF07715">
    <property type="entry name" value="Plug"/>
    <property type="match status" value="1"/>
</dbReference>
<keyword evidence="4 11" id="KW-1134">Transmembrane beta strand</keyword>
<dbReference type="Pfam" id="PF00593">
    <property type="entry name" value="TonB_dep_Rec_b-barrel"/>
    <property type="match status" value="1"/>
</dbReference>
<keyword evidence="8 11" id="KW-0472">Membrane</keyword>
<evidence type="ECO:0000256" key="6">
    <source>
        <dbReference type="ARBA" id="ARBA00022729"/>
    </source>
</evidence>
<sequence>MTSKVIWLILCVMLFAHIHCVYAQDDLFDLSLEDLANFQVNTASLRNQSRAQAPSKVTLITQDIIQKRNYRYLADLLKDLPGVRLSLYSSSVDSGSSQLIVRGITGNNKLVLMWNGQRLNHPDAQPLHITPYLYPLENIEKVEVVYGSTSAIYGSDTISMSINLISADTFEEHAFSTNIASGRYKEQRATVAYQGSYKGLTSEFIFDWFNTDGVDFSSFDEFYSQYPLASGVDAPLLDFPKQQRAPYYNPGEHAFTARARFAIDDWAFQTYYQSFKTQTQTGWSPIIYESNNSSGQYHFVQKGFYLTHKHTFSNDVTLESSLEHTRNKLNPDSHWNRPNAFPFLQYSAALEPRGVGTKTYKLNYGKRLKLEERLFFSAFDNQLHTVAGISYTHVDMLPKSGNLDFPGIYSQATSQVDPVNFHDLSEHNLGLFIQTQYDYSSAFSITAGGRFDDQSRYGNTFNPRFVINYENKPQKWFVKGIYSTSYLAPAAFFTFDTFIVPRTSQQVPNLNLKPEETTSYEINMGKTFKYFALEGSIYHTKVENLIRQRQVKSIQNLTDELGNYTFITTHTINAGNTEITGLTLEAKTVINNQIMPYISYTLVNGSTQDTGNAGQQYDLIHAPQHQIKLGFDSQWLDDKLTIYAQAHYFGKAPLHPDNYRRPAIDNNGQQFEMADYWLIELGARYKFNRHVSVYFDVSNTMDKHYEQPIVGQETSDWTRIAVTPGVPRQYFLGVEVHF</sequence>